<dbReference type="Pfam" id="PF13181">
    <property type="entry name" value="TPR_8"/>
    <property type="match status" value="1"/>
</dbReference>
<organism evidence="10 11">
    <name type="scientific">Lentinula aciculospora</name>
    <dbReference type="NCBI Taxonomy" id="153920"/>
    <lineage>
        <taxon>Eukaryota</taxon>
        <taxon>Fungi</taxon>
        <taxon>Dikarya</taxon>
        <taxon>Basidiomycota</taxon>
        <taxon>Agaricomycotina</taxon>
        <taxon>Agaricomycetes</taxon>
        <taxon>Agaricomycetidae</taxon>
        <taxon>Agaricales</taxon>
        <taxon>Marasmiineae</taxon>
        <taxon>Omphalotaceae</taxon>
        <taxon>Lentinula</taxon>
    </lineage>
</organism>
<gene>
    <name evidence="10" type="ORF">J3R30DRAFT_3657688</name>
</gene>
<dbReference type="InterPro" id="IPR019734">
    <property type="entry name" value="TPR_rpt"/>
</dbReference>
<keyword evidence="1" id="KW-0132">Cell division</keyword>
<proteinExistence type="predicted"/>
<evidence type="ECO:0000256" key="3">
    <source>
        <dbReference type="ARBA" id="ARBA00022776"/>
    </source>
</evidence>
<keyword evidence="5 7" id="KW-0802">TPR repeat</keyword>
<keyword evidence="2" id="KW-0677">Repeat</keyword>
<feature type="repeat" description="TPR" evidence="7">
    <location>
        <begin position="438"/>
        <end position="471"/>
    </location>
</feature>
<dbReference type="GO" id="GO:0031145">
    <property type="term" value="P:anaphase-promoting complex-dependent catabolic process"/>
    <property type="evidence" value="ECO:0007669"/>
    <property type="project" value="TreeGrafter"/>
</dbReference>
<evidence type="ECO:0000256" key="6">
    <source>
        <dbReference type="ARBA" id="ARBA00023306"/>
    </source>
</evidence>
<feature type="compositionally biased region" description="Polar residues" evidence="8">
    <location>
        <begin position="89"/>
        <end position="98"/>
    </location>
</feature>
<name>A0A9W9ABK2_9AGAR</name>
<feature type="domain" description="Cdc23" evidence="9">
    <location>
        <begin position="12"/>
        <end position="311"/>
    </location>
</feature>
<dbReference type="PANTHER" id="PTHR12558:SF10">
    <property type="entry name" value="CELL DIVISION CYCLE PROTEIN 23 HOMOLOG"/>
    <property type="match status" value="1"/>
</dbReference>
<evidence type="ECO:0000256" key="8">
    <source>
        <dbReference type="SAM" id="MobiDB-lite"/>
    </source>
</evidence>
<evidence type="ECO:0000256" key="7">
    <source>
        <dbReference type="PROSITE-ProRule" id="PRU00339"/>
    </source>
</evidence>
<evidence type="ECO:0000313" key="10">
    <source>
        <dbReference type="EMBL" id="KAJ4477175.1"/>
    </source>
</evidence>
<dbReference type="AlphaFoldDB" id="A0A9W9ABK2"/>
<dbReference type="InterPro" id="IPR011990">
    <property type="entry name" value="TPR-like_helical_dom_sf"/>
</dbReference>
<accession>A0A9W9ABK2</accession>
<evidence type="ECO:0000313" key="11">
    <source>
        <dbReference type="Proteomes" id="UP001150266"/>
    </source>
</evidence>
<dbReference type="Pfam" id="PF13432">
    <property type="entry name" value="TPR_16"/>
    <property type="match status" value="1"/>
</dbReference>
<dbReference type="GO" id="GO:0045842">
    <property type="term" value="P:positive regulation of mitotic metaphase/anaphase transition"/>
    <property type="evidence" value="ECO:0007669"/>
    <property type="project" value="TreeGrafter"/>
</dbReference>
<dbReference type="GO" id="GO:0016567">
    <property type="term" value="P:protein ubiquitination"/>
    <property type="evidence" value="ECO:0007669"/>
    <property type="project" value="TreeGrafter"/>
</dbReference>
<dbReference type="SUPFAM" id="SSF48452">
    <property type="entry name" value="TPR-like"/>
    <property type="match status" value="2"/>
</dbReference>
<dbReference type="Pfam" id="PF04049">
    <property type="entry name" value="ANAPC8"/>
    <property type="match status" value="1"/>
</dbReference>
<evidence type="ECO:0000256" key="1">
    <source>
        <dbReference type="ARBA" id="ARBA00022618"/>
    </source>
</evidence>
<keyword evidence="4" id="KW-0833">Ubl conjugation pathway</keyword>
<sequence length="628" mass="71315">MVDFTHSDTDIVQDIRKSIRECSRRGLSSATRWSSELLLSIPASRRNLPQHTKRQINFSTSTPARSRSPRPSLSFVDQSPVPTQILNQLSQPSQSSAPTRHPHAPPLAPFDYGSDEIDVQEEDSLATARICFETKEYSRVPALVAGCVSPATRFMSAYSRFLVSEHTAISEWHTFDVTRHQPVGPINDTIQELLQDVVNDIDPFLLLLKAIFLSRLSRREEAIEAAILSIAGFPWNWSSWTLLTSCIRDGEELTALLPLLPLPPTHPLVQMFQIRTLNELQNPTENEIALCDRLLGTENYPGSLWLMTQRATALYHLHDLGQAEAQFDRIFALDPYRIENIDILSNILYVTNNRLKLTRLANDFLAVDKNRPEVCCLVGNHYSLRGEHVKAIKYFRRATQLDRTYLSAWTLMGHEYVEIKNSHAAIEAYRRAVSTRDYRAWYGLGQAYELLNMHEYALYYYQYATALKPYDVRLWQAQGMCYEEMGRLREAVECLKRALIPADPHEITINLMLARIYKDLDEDAEAVAYHQRVVEVCQSDLRPVQDYAKSSLEVAAYQVKHPNGNLLLAREYLGRVAASNAEDVGRAVEMLKALDPLTTGTLTMEALVHSDIMDIIPPPPHLTPDNVG</sequence>
<keyword evidence="3" id="KW-0498">Mitosis</keyword>
<evidence type="ECO:0000256" key="2">
    <source>
        <dbReference type="ARBA" id="ARBA00022737"/>
    </source>
</evidence>
<comment type="caution">
    <text evidence="10">The sequence shown here is derived from an EMBL/GenBank/DDBJ whole genome shotgun (WGS) entry which is preliminary data.</text>
</comment>
<dbReference type="PROSITE" id="PS50005">
    <property type="entry name" value="TPR"/>
    <property type="match status" value="2"/>
</dbReference>
<dbReference type="EMBL" id="JAOTPV010000010">
    <property type="protein sequence ID" value="KAJ4477175.1"/>
    <property type="molecule type" value="Genomic_DNA"/>
</dbReference>
<dbReference type="Gene3D" id="1.25.40.10">
    <property type="entry name" value="Tetratricopeptide repeat domain"/>
    <property type="match status" value="3"/>
</dbReference>
<dbReference type="SMART" id="SM00028">
    <property type="entry name" value="TPR"/>
    <property type="match status" value="6"/>
</dbReference>
<evidence type="ECO:0000259" key="9">
    <source>
        <dbReference type="Pfam" id="PF04049"/>
    </source>
</evidence>
<dbReference type="Proteomes" id="UP001150266">
    <property type="component" value="Unassembled WGS sequence"/>
</dbReference>
<dbReference type="GO" id="GO:0051301">
    <property type="term" value="P:cell division"/>
    <property type="evidence" value="ECO:0007669"/>
    <property type="project" value="UniProtKB-KW"/>
</dbReference>
<feature type="repeat" description="TPR" evidence="7">
    <location>
        <begin position="372"/>
        <end position="405"/>
    </location>
</feature>
<evidence type="ECO:0000256" key="4">
    <source>
        <dbReference type="ARBA" id="ARBA00022786"/>
    </source>
</evidence>
<feature type="region of interest" description="Disordered" evidence="8">
    <location>
        <begin position="44"/>
        <end position="77"/>
    </location>
</feature>
<protein>
    <recommendedName>
        <fullName evidence="9">Cdc23 domain-containing protein</fullName>
    </recommendedName>
</protein>
<evidence type="ECO:0000256" key="5">
    <source>
        <dbReference type="ARBA" id="ARBA00022803"/>
    </source>
</evidence>
<dbReference type="Pfam" id="PF13176">
    <property type="entry name" value="TPR_7"/>
    <property type="match status" value="1"/>
</dbReference>
<keyword evidence="11" id="KW-1185">Reference proteome</keyword>
<dbReference type="GO" id="GO:0005680">
    <property type="term" value="C:anaphase-promoting complex"/>
    <property type="evidence" value="ECO:0007669"/>
    <property type="project" value="InterPro"/>
</dbReference>
<feature type="region of interest" description="Disordered" evidence="8">
    <location>
        <begin position="89"/>
        <end position="111"/>
    </location>
</feature>
<reference evidence="10" key="1">
    <citation type="submission" date="2022-08" db="EMBL/GenBank/DDBJ databases">
        <title>A Global Phylogenomic Analysis of the Shiitake Genus Lentinula.</title>
        <authorList>
            <consortium name="DOE Joint Genome Institute"/>
            <person name="Sierra-Patev S."/>
            <person name="Min B."/>
            <person name="Naranjo-Ortiz M."/>
            <person name="Looney B."/>
            <person name="Konkel Z."/>
            <person name="Slot J.C."/>
            <person name="Sakamoto Y."/>
            <person name="Steenwyk J.L."/>
            <person name="Rokas A."/>
            <person name="Carro J."/>
            <person name="Camarero S."/>
            <person name="Ferreira P."/>
            <person name="Molpeceres G."/>
            <person name="Ruiz-Duenas F.J."/>
            <person name="Serrano A."/>
            <person name="Henrissat B."/>
            <person name="Drula E."/>
            <person name="Hughes K.W."/>
            <person name="Mata J.L."/>
            <person name="Ishikawa N.K."/>
            <person name="Vargas-Isla R."/>
            <person name="Ushijima S."/>
            <person name="Smith C.A."/>
            <person name="Ahrendt S."/>
            <person name="Andreopoulos W."/>
            <person name="He G."/>
            <person name="Labutti K."/>
            <person name="Lipzen A."/>
            <person name="Ng V."/>
            <person name="Riley R."/>
            <person name="Sandor L."/>
            <person name="Barry K."/>
            <person name="Martinez A.T."/>
            <person name="Xiao Y."/>
            <person name="Gibbons J.G."/>
            <person name="Terashima K."/>
            <person name="Grigoriev I.V."/>
            <person name="Hibbett D.S."/>
        </authorList>
    </citation>
    <scope>NUCLEOTIDE SEQUENCE</scope>
    <source>
        <strain evidence="10">JLM2183</strain>
    </source>
</reference>
<feature type="compositionally biased region" description="Polar residues" evidence="8">
    <location>
        <begin position="47"/>
        <end position="58"/>
    </location>
</feature>
<feature type="compositionally biased region" description="Low complexity" evidence="8">
    <location>
        <begin position="59"/>
        <end position="74"/>
    </location>
</feature>
<dbReference type="PANTHER" id="PTHR12558">
    <property type="entry name" value="CELL DIVISION CYCLE 16,23,27"/>
    <property type="match status" value="1"/>
</dbReference>
<keyword evidence="6" id="KW-0131">Cell cycle</keyword>
<dbReference type="InterPro" id="IPR007192">
    <property type="entry name" value="APC8"/>
</dbReference>
<dbReference type="OrthoDB" id="10262026at2759"/>